<dbReference type="InterPro" id="IPR017441">
    <property type="entry name" value="Protein_kinase_ATP_BS"/>
</dbReference>
<evidence type="ECO:0000256" key="1">
    <source>
        <dbReference type="ARBA" id="ARBA00012513"/>
    </source>
</evidence>
<feature type="compositionally biased region" description="Basic and acidic residues" evidence="11">
    <location>
        <begin position="366"/>
        <end position="375"/>
    </location>
</feature>
<keyword evidence="10" id="KW-0175">Coiled coil</keyword>
<comment type="caution">
    <text evidence="13">The sequence shown here is derived from an EMBL/GenBank/DDBJ whole genome shotgun (WGS) entry which is preliminary data.</text>
</comment>
<keyword evidence="2" id="KW-0723">Serine/threonine-protein kinase</keyword>
<dbReference type="PANTHER" id="PTHR47167:SF4">
    <property type="entry name" value="SERINE_THREONINE-PROTEIN KINASE TAO"/>
    <property type="match status" value="1"/>
</dbReference>
<evidence type="ECO:0000256" key="9">
    <source>
        <dbReference type="PROSITE-ProRule" id="PRU10141"/>
    </source>
</evidence>
<dbReference type="PANTHER" id="PTHR47167">
    <property type="entry name" value="SERINE/THREONINE-PROTEIN KINASE TAO1-LIKE PROTEIN"/>
    <property type="match status" value="1"/>
</dbReference>
<dbReference type="PROSITE" id="PS50011">
    <property type="entry name" value="PROTEIN_KINASE_DOM"/>
    <property type="match status" value="1"/>
</dbReference>
<evidence type="ECO:0000256" key="11">
    <source>
        <dbReference type="SAM" id="MobiDB-lite"/>
    </source>
</evidence>
<feature type="domain" description="Protein kinase" evidence="12">
    <location>
        <begin position="29"/>
        <end position="288"/>
    </location>
</feature>
<feature type="compositionally biased region" description="Low complexity" evidence="11">
    <location>
        <begin position="356"/>
        <end position="365"/>
    </location>
</feature>
<gene>
    <name evidence="13" type="ORF">Mgra_00001342</name>
</gene>
<evidence type="ECO:0000256" key="2">
    <source>
        <dbReference type="ARBA" id="ARBA00022527"/>
    </source>
</evidence>
<dbReference type="SUPFAM" id="SSF56112">
    <property type="entry name" value="Protein kinase-like (PK-like)"/>
    <property type="match status" value="1"/>
</dbReference>
<keyword evidence="3" id="KW-0808">Transferase</keyword>
<evidence type="ECO:0000256" key="7">
    <source>
        <dbReference type="ARBA" id="ARBA00047899"/>
    </source>
</evidence>
<name>A0A8T0A1C9_9BILA</name>
<dbReference type="PROSITE" id="PS00107">
    <property type="entry name" value="PROTEIN_KINASE_ATP"/>
    <property type="match status" value="1"/>
</dbReference>
<dbReference type="Proteomes" id="UP000605970">
    <property type="component" value="Unassembled WGS sequence"/>
</dbReference>
<feature type="coiled-coil region" evidence="10">
    <location>
        <begin position="501"/>
        <end position="554"/>
    </location>
</feature>
<dbReference type="OrthoDB" id="10016527at2759"/>
<evidence type="ECO:0000256" key="3">
    <source>
        <dbReference type="ARBA" id="ARBA00022679"/>
    </source>
</evidence>
<keyword evidence="5 13" id="KW-0418">Kinase</keyword>
<evidence type="ECO:0000313" key="13">
    <source>
        <dbReference type="EMBL" id="KAF7639109.1"/>
    </source>
</evidence>
<comment type="catalytic activity">
    <reaction evidence="7">
        <text>L-threonyl-[protein] + ATP = O-phospho-L-threonyl-[protein] + ADP + H(+)</text>
        <dbReference type="Rhea" id="RHEA:46608"/>
        <dbReference type="Rhea" id="RHEA-COMP:11060"/>
        <dbReference type="Rhea" id="RHEA-COMP:11605"/>
        <dbReference type="ChEBI" id="CHEBI:15378"/>
        <dbReference type="ChEBI" id="CHEBI:30013"/>
        <dbReference type="ChEBI" id="CHEBI:30616"/>
        <dbReference type="ChEBI" id="CHEBI:61977"/>
        <dbReference type="ChEBI" id="CHEBI:456216"/>
        <dbReference type="EC" id="2.7.11.1"/>
    </reaction>
</comment>
<dbReference type="GO" id="GO:0004674">
    <property type="term" value="F:protein serine/threonine kinase activity"/>
    <property type="evidence" value="ECO:0007669"/>
    <property type="project" value="UniProtKB-KW"/>
</dbReference>
<evidence type="ECO:0000313" key="14">
    <source>
        <dbReference type="Proteomes" id="UP000605970"/>
    </source>
</evidence>
<dbReference type="InterPro" id="IPR011009">
    <property type="entry name" value="Kinase-like_dom_sf"/>
</dbReference>
<dbReference type="GO" id="GO:0005737">
    <property type="term" value="C:cytoplasm"/>
    <property type="evidence" value="ECO:0007669"/>
    <property type="project" value="TreeGrafter"/>
</dbReference>
<dbReference type="AlphaFoldDB" id="A0A8T0A1C9"/>
<dbReference type="EC" id="2.7.11.1" evidence="1"/>
<dbReference type="Gene3D" id="3.30.200.20">
    <property type="entry name" value="Phosphorylase Kinase, domain 1"/>
    <property type="match status" value="1"/>
</dbReference>
<dbReference type="EMBL" id="JABEBT010000007">
    <property type="protein sequence ID" value="KAF7639109.1"/>
    <property type="molecule type" value="Genomic_DNA"/>
</dbReference>
<feature type="region of interest" description="Disordered" evidence="11">
    <location>
        <begin position="398"/>
        <end position="424"/>
    </location>
</feature>
<keyword evidence="14" id="KW-1185">Reference proteome</keyword>
<evidence type="ECO:0000256" key="5">
    <source>
        <dbReference type="ARBA" id="ARBA00022777"/>
    </source>
</evidence>
<keyword evidence="6 9" id="KW-0067">ATP-binding</keyword>
<reference evidence="13" key="1">
    <citation type="journal article" date="2020" name="Ecol. Evol.">
        <title>Genome structure and content of the rice root-knot nematode (Meloidogyne graminicola).</title>
        <authorList>
            <person name="Phan N.T."/>
            <person name="Danchin E.G.J."/>
            <person name="Klopp C."/>
            <person name="Perfus-Barbeoch L."/>
            <person name="Kozlowski D.K."/>
            <person name="Koutsovoulos G.D."/>
            <person name="Lopez-Roques C."/>
            <person name="Bouchez O."/>
            <person name="Zahm M."/>
            <person name="Besnard G."/>
            <person name="Bellafiore S."/>
        </authorList>
    </citation>
    <scope>NUCLEOTIDE SEQUENCE</scope>
    <source>
        <strain evidence="13">VN-18</strain>
    </source>
</reference>
<evidence type="ECO:0000256" key="6">
    <source>
        <dbReference type="ARBA" id="ARBA00022840"/>
    </source>
</evidence>
<dbReference type="SMART" id="SM00220">
    <property type="entry name" value="S_TKc"/>
    <property type="match status" value="1"/>
</dbReference>
<proteinExistence type="predicted"/>
<comment type="catalytic activity">
    <reaction evidence="8">
        <text>L-seryl-[protein] + ATP = O-phospho-L-seryl-[protein] + ADP + H(+)</text>
        <dbReference type="Rhea" id="RHEA:17989"/>
        <dbReference type="Rhea" id="RHEA-COMP:9863"/>
        <dbReference type="Rhea" id="RHEA-COMP:11604"/>
        <dbReference type="ChEBI" id="CHEBI:15378"/>
        <dbReference type="ChEBI" id="CHEBI:29999"/>
        <dbReference type="ChEBI" id="CHEBI:30616"/>
        <dbReference type="ChEBI" id="CHEBI:83421"/>
        <dbReference type="ChEBI" id="CHEBI:456216"/>
        <dbReference type="EC" id="2.7.11.1"/>
    </reaction>
</comment>
<dbReference type="Gene3D" id="1.10.510.10">
    <property type="entry name" value="Transferase(Phosphotransferase) domain 1"/>
    <property type="match status" value="1"/>
</dbReference>
<dbReference type="InterPro" id="IPR000719">
    <property type="entry name" value="Prot_kinase_dom"/>
</dbReference>
<keyword evidence="4 9" id="KW-0547">Nucleotide-binding</keyword>
<evidence type="ECO:0000256" key="8">
    <source>
        <dbReference type="ARBA" id="ARBA00048679"/>
    </source>
</evidence>
<protein>
    <recommendedName>
        <fullName evidence="1">non-specific serine/threonine protein kinase</fullName>
        <ecNumber evidence="1">2.7.11.1</ecNumber>
    </recommendedName>
</protein>
<evidence type="ECO:0000259" key="12">
    <source>
        <dbReference type="PROSITE" id="PS50011"/>
    </source>
</evidence>
<dbReference type="InterPro" id="IPR051234">
    <property type="entry name" value="TAO_STE20_kinase"/>
</dbReference>
<accession>A0A8T0A1C9</accession>
<organism evidence="13 14">
    <name type="scientific">Meloidogyne graminicola</name>
    <dbReference type="NCBI Taxonomy" id="189291"/>
    <lineage>
        <taxon>Eukaryota</taxon>
        <taxon>Metazoa</taxon>
        <taxon>Ecdysozoa</taxon>
        <taxon>Nematoda</taxon>
        <taxon>Chromadorea</taxon>
        <taxon>Rhabditida</taxon>
        <taxon>Tylenchina</taxon>
        <taxon>Tylenchomorpha</taxon>
        <taxon>Tylenchoidea</taxon>
        <taxon>Meloidogynidae</taxon>
        <taxon>Meloidogyninae</taxon>
        <taxon>Meloidogyne</taxon>
    </lineage>
</organism>
<dbReference type="FunFam" id="1.10.510.10:FF:000877">
    <property type="entry name" value="TAO kinase 2"/>
    <property type="match status" value="1"/>
</dbReference>
<evidence type="ECO:0000256" key="10">
    <source>
        <dbReference type="SAM" id="Coils"/>
    </source>
</evidence>
<dbReference type="GO" id="GO:0005524">
    <property type="term" value="F:ATP binding"/>
    <property type="evidence" value="ECO:0007669"/>
    <property type="project" value="UniProtKB-UniRule"/>
</dbReference>
<sequence>MAPAKLKPGNLKDPEIAELFSTKDPESRYEDLREIGHGAFGAVFYALDKETKEPVAIKKMSFSGKQSLDKWNDIIREVRFLRSIQHPQIVRYKASFLKEQTCWLVMEYCVGSAADILKVYKKPFMQVEIAAICQQTLQGLFYLHGMKRIHRDVKAGNILMTDSGLVKLADLGSASLVSPAQTFVGSPYWMAPEVILAQDSGIYDERADIWSFGITCIELAELKPPFLDMNAYSAMYHIAQNDPPFLQPIEDPEIPPWTEDFHSFVEQCLRKDPQQRLSTNACLAHPFITCEKPPNVIMNLINRIKNAVKEQDHSQYGKLRRLICMEINGNLNEENSESVEAQNEDISINSEDDINQQKQQQSKQSQENKEEDNKIQENQQVHLQNNNQLSVNNRTIISLNGTDSFPSSETEQQLQPQTPSGILSMHSTTFDQQQFKDDINTLRRSKFSTLRTTKIIARELQEYQADNLYEQMCGYKRLRQQHHKELKQLEERCKIDADNQRLKLDREREQMEGNFQRETEKVRTQIQLELERRRREDEEELKKVNKTRESALKQDLKSFVAAQKKEYKFNKERCKMELKAQSLSKSSFEVAMKAAKARLNEIRQQSERKFADEQSLTLQTELKELGKQQLLRLHNLETQLTNNELNIRARQLDTLHALLNKHHELIKTLEFSHFNLIEQMKRRHLEAQHETELSSQRDYNRRALEEKTKEHAMQSKQQPRELKAKEAIIRKQFRLAVKIQTRQFKAYQAHMLQLVPKEEHKELHIRLKEEQNRKIAALADQYELTIEKMVTEQTVKLDSQQEEDLRCLTEKLNKELSLLTDYQEKQKASLYAQIERERVQLQDRLNLRLSVVQQKINEDKTFFDRTCASIRTRQKKENGDDD</sequence>
<feature type="coiled-coil region" evidence="10">
    <location>
        <begin position="768"/>
        <end position="825"/>
    </location>
</feature>
<evidence type="ECO:0000256" key="4">
    <source>
        <dbReference type="ARBA" id="ARBA00022741"/>
    </source>
</evidence>
<feature type="binding site" evidence="9">
    <location>
        <position position="59"/>
    </location>
    <ligand>
        <name>ATP</name>
        <dbReference type="ChEBI" id="CHEBI:30616"/>
    </ligand>
</feature>
<dbReference type="Pfam" id="PF00069">
    <property type="entry name" value="Pkinase"/>
    <property type="match status" value="1"/>
</dbReference>
<feature type="region of interest" description="Disordered" evidence="11">
    <location>
        <begin position="353"/>
        <end position="375"/>
    </location>
</feature>